<feature type="signal peptide" evidence="1">
    <location>
        <begin position="1"/>
        <end position="28"/>
    </location>
</feature>
<keyword evidence="1" id="KW-0732">Signal</keyword>
<organism evidence="2 3">
    <name type="scientific">Streptomyces pilosus</name>
    <dbReference type="NCBI Taxonomy" id="28893"/>
    <lineage>
        <taxon>Bacteria</taxon>
        <taxon>Bacillati</taxon>
        <taxon>Actinomycetota</taxon>
        <taxon>Actinomycetes</taxon>
        <taxon>Kitasatosporales</taxon>
        <taxon>Streptomycetaceae</taxon>
        <taxon>Streptomyces</taxon>
    </lineage>
</organism>
<dbReference type="AlphaFoldDB" id="A0A918BN43"/>
<keyword evidence="3" id="KW-1185">Reference proteome</keyword>
<reference evidence="2" key="2">
    <citation type="submission" date="2020-09" db="EMBL/GenBank/DDBJ databases">
        <authorList>
            <person name="Sun Q."/>
            <person name="Ohkuma M."/>
        </authorList>
    </citation>
    <scope>NUCLEOTIDE SEQUENCE</scope>
    <source>
        <strain evidence="2">JCM 4403</strain>
    </source>
</reference>
<evidence type="ECO:0000256" key="1">
    <source>
        <dbReference type="SAM" id="SignalP"/>
    </source>
</evidence>
<comment type="caution">
    <text evidence="2">The sequence shown here is derived from an EMBL/GenBank/DDBJ whole genome shotgun (WGS) entry which is preliminary data.</text>
</comment>
<feature type="chain" id="PRO_5036812066" description="Secreted protein" evidence="1">
    <location>
        <begin position="29"/>
        <end position="189"/>
    </location>
</feature>
<accession>A0A918BN43</accession>
<dbReference type="EMBL" id="BMTU01000004">
    <property type="protein sequence ID" value="GGQ78638.1"/>
    <property type="molecule type" value="Genomic_DNA"/>
</dbReference>
<protein>
    <recommendedName>
        <fullName evidence="4">Secreted protein</fullName>
    </recommendedName>
</protein>
<dbReference type="Proteomes" id="UP000656732">
    <property type="component" value="Unassembled WGS sequence"/>
</dbReference>
<proteinExistence type="predicted"/>
<evidence type="ECO:0008006" key="4">
    <source>
        <dbReference type="Google" id="ProtNLM"/>
    </source>
</evidence>
<evidence type="ECO:0000313" key="3">
    <source>
        <dbReference type="Proteomes" id="UP000656732"/>
    </source>
</evidence>
<name>A0A918BN43_9ACTN</name>
<gene>
    <name evidence="2" type="ORF">GCM10010280_26520</name>
</gene>
<sequence length="189" mass="19142">MKLSRHTALVSVVCAAAVAFGGIGTAHAAGPAPSTAAVATEEIPQQQIDELAKYLEAIHEGELRTADGQFDRAAAVSSFGVEFANAVEAELKNRSTASSATKTPTMSAAAAKSKDSYGKCLLKAVGLGGLGGATSAIMNKLSEKKWSDAARLITKEAAKRGVKIAVKGGVVGLAATLAASGIWCATPWA</sequence>
<reference evidence="2" key="1">
    <citation type="journal article" date="2014" name="Int. J. Syst. Evol. Microbiol.">
        <title>Complete genome sequence of Corynebacterium casei LMG S-19264T (=DSM 44701T), isolated from a smear-ripened cheese.</title>
        <authorList>
            <consortium name="US DOE Joint Genome Institute (JGI-PGF)"/>
            <person name="Walter F."/>
            <person name="Albersmeier A."/>
            <person name="Kalinowski J."/>
            <person name="Ruckert C."/>
        </authorList>
    </citation>
    <scope>NUCLEOTIDE SEQUENCE</scope>
    <source>
        <strain evidence="2">JCM 4403</strain>
    </source>
</reference>
<dbReference type="RefSeq" id="WP_189557991.1">
    <property type="nucleotide sequence ID" value="NZ_BMTE01000002.1"/>
</dbReference>
<evidence type="ECO:0000313" key="2">
    <source>
        <dbReference type="EMBL" id="GGQ78638.1"/>
    </source>
</evidence>